<dbReference type="CDD" id="cd00773">
    <property type="entry name" value="HisRS-like_core"/>
    <property type="match status" value="1"/>
</dbReference>
<dbReference type="SUPFAM" id="SSF48557">
    <property type="entry name" value="L-aspartase-like"/>
    <property type="match status" value="1"/>
</dbReference>
<evidence type="ECO:0000256" key="2">
    <source>
        <dbReference type="SAM" id="Phobius"/>
    </source>
</evidence>
<dbReference type="SUPFAM" id="SSF55681">
    <property type="entry name" value="Class II aaRS and biotin synthetases"/>
    <property type="match status" value="1"/>
</dbReference>
<gene>
    <name evidence="4" type="ORF">PLBR_LOCUS4269</name>
</gene>
<evidence type="ECO:0000256" key="1">
    <source>
        <dbReference type="ARBA" id="ARBA00008226"/>
    </source>
</evidence>
<dbReference type="InterPro" id="IPR001106">
    <property type="entry name" value="Aromatic_Lyase"/>
</dbReference>
<dbReference type="InterPro" id="IPR006059">
    <property type="entry name" value="SBP"/>
</dbReference>
<evidence type="ECO:0000313" key="5">
    <source>
        <dbReference type="Proteomes" id="UP000290189"/>
    </source>
</evidence>
<evidence type="ECO:0000313" key="4">
    <source>
        <dbReference type="EMBL" id="SPQ97054.1"/>
    </source>
</evidence>
<dbReference type="InterPro" id="IPR036621">
    <property type="entry name" value="Anticodon-bd_dom_sf"/>
</dbReference>
<dbReference type="Gene3D" id="3.40.190.10">
    <property type="entry name" value="Periplasmic binding protein-like II"/>
    <property type="match status" value="2"/>
</dbReference>
<geneLocation type="mitochondrion" evidence="4"/>
<dbReference type="Pfam" id="PF13393">
    <property type="entry name" value="tRNA-synt_His"/>
    <property type="match status" value="1"/>
</dbReference>
<dbReference type="Gene3D" id="1.20.200.10">
    <property type="entry name" value="Fumarase/aspartase (Central domain)"/>
    <property type="match status" value="1"/>
</dbReference>
<feature type="transmembrane region" description="Helical" evidence="2">
    <location>
        <begin position="346"/>
        <end position="368"/>
    </location>
</feature>
<dbReference type="Gene3D" id="3.40.50.800">
    <property type="entry name" value="Anticodon-binding domain"/>
    <property type="match status" value="1"/>
</dbReference>
<dbReference type="InterPro" id="IPR006195">
    <property type="entry name" value="aa-tRNA-synth_II"/>
</dbReference>
<protein>
    <recommendedName>
        <fullName evidence="3">Aminoacyl-transfer RNA synthetases class-II family profile domain-containing protein</fullName>
    </recommendedName>
</protein>
<dbReference type="Pfam" id="PF13416">
    <property type="entry name" value="SBP_bac_8"/>
    <property type="match status" value="1"/>
</dbReference>
<feature type="domain" description="Aminoacyl-transfer RNA synthetases class-II family profile" evidence="3">
    <location>
        <begin position="744"/>
        <end position="1067"/>
    </location>
</feature>
<dbReference type="Proteomes" id="UP000290189">
    <property type="component" value="Unassembled WGS sequence"/>
</dbReference>
<dbReference type="PANTHER" id="PTHR11476:SF7">
    <property type="entry name" value="HISTIDINE--TRNA LIGASE"/>
    <property type="match status" value="1"/>
</dbReference>
<dbReference type="GO" id="GO:0005739">
    <property type="term" value="C:mitochondrion"/>
    <property type="evidence" value="ECO:0007669"/>
    <property type="project" value="TreeGrafter"/>
</dbReference>
<dbReference type="SUPFAM" id="SSF53850">
    <property type="entry name" value="Periplasmic binding protein-like II"/>
    <property type="match status" value="1"/>
</dbReference>
<proteinExistence type="inferred from homology"/>
<dbReference type="GO" id="GO:0004821">
    <property type="term" value="F:histidine-tRNA ligase activity"/>
    <property type="evidence" value="ECO:0007669"/>
    <property type="project" value="TreeGrafter"/>
</dbReference>
<dbReference type="AlphaFoldDB" id="A0A3P3YA74"/>
<name>A0A3P3YA74_PLABS</name>
<dbReference type="Pfam" id="PF00221">
    <property type="entry name" value="Lyase_aromatic"/>
    <property type="match status" value="1"/>
</dbReference>
<dbReference type="EMBL" id="OVEO01000007">
    <property type="protein sequence ID" value="SPQ97054.1"/>
    <property type="molecule type" value="Genomic_DNA"/>
</dbReference>
<organism evidence="4 5">
    <name type="scientific">Plasmodiophora brassicae</name>
    <name type="common">Clubroot disease agent</name>
    <dbReference type="NCBI Taxonomy" id="37360"/>
    <lineage>
        <taxon>Eukaryota</taxon>
        <taxon>Sar</taxon>
        <taxon>Rhizaria</taxon>
        <taxon>Endomyxa</taxon>
        <taxon>Phytomyxea</taxon>
        <taxon>Plasmodiophorida</taxon>
        <taxon>Plasmodiophoridae</taxon>
        <taxon>Plasmodiophora</taxon>
    </lineage>
</organism>
<dbReference type="PANTHER" id="PTHR11476">
    <property type="entry name" value="HISTIDYL-TRNA SYNTHETASE"/>
    <property type="match status" value="1"/>
</dbReference>
<dbReference type="GO" id="GO:0003723">
    <property type="term" value="F:RNA binding"/>
    <property type="evidence" value="ECO:0007669"/>
    <property type="project" value="TreeGrafter"/>
</dbReference>
<feature type="transmembrane region" description="Helical" evidence="2">
    <location>
        <begin position="305"/>
        <end position="334"/>
    </location>
</feature>
<dbReference type="InterPro" id="IPR008948">
    <property type="entry name" value="L-Aspartase-like"/>
</dbReference>
<dbReference type="GO" id="GO:0006427">
    <property type="term" value="P:histidyl-tRNA aminoacylation"/>
    <property type="evidence" value="ECO:0007669"/>
    <property type="project" value="TreeGrafter"/>
</dbReference>
<comment type="similarity">
    <text evidence="1">Belongs to the class-II aminoacyl-tRNA synthetase family.</text>
</comment>
<keyword evidence="4" id="KW-0496">Mitochondrion</keyword>
<keyword evidence="2" id="KW-0472">Membrane</keyword>
<keyword evidence="2" id="KW-1133">Transmembrane helix</keyword>
<dbReference type="GO" id="GO:0032543">
    <property type="term" value="P:mitochondrial translation"/>
    <property type="evidence" value="ECO:0007669"/>
    <property type="project" value="TreeGrafter"/>
</dbReference>
<accession>A0A3P3YA74</accession>
<keyword evidence="2" id="KW-0812">Transmembrane</keyword>
<sequence>MGNQEAQSSCWKMTYVGSQVLLEDLVDSLRLAIRFWLLQFTTINGARIADPYYVNAGFLYYRKDLLAKYSFAGPPTTWDELEHQATVIMANETATNPNFWGYSWQGASFEGLTCNALELFASHGAGTIVDADGRVSFNNAAGLKALTRMQRWIGQADFIAGNSVFHRNWPATLGALQGTPLQHRVGIALLPNDGPGTRSHGTLGGWMVGINKAVAMRGMAVDILLALVSPKTQVANFRNIGRLPTRSDMYFGSGLCQPFNASNAQICDTTSNYVKASSFVYKAVNDVLVGRMSPQDAQLNQAECLMVALLHGAMPCPATACSSIVIVVLCIAAVTAKAGHPVMKAASPAFCVAILTGGAILLSSNYAAAVVVRLMHGRFGVRSSVIASIADLLGVGTLALPARHTVDAIVDKSGLADSITADEYSALAAGMPVLLGAATCPAYALLHLIHTADVVAALSLEAAGADLEPFAFQYHEEVRPHAGQVGVAATLRVLLKGSQFVGKRPDGDLDAFRCIPQYHGPAKELAQAVARALAIELNSAEAATNDAHGTFHVQPLLTALASLLAASALIAAGARYRADALVNHAASLGLPAPSTTMANALEELVAAEREVQAAASASVAEAGNVGDDRAMCRVVVGRVARARALLQKVVDIEAEIARRSLQSRIDQKVARHNESEQVKRKRMDDRRKTVQVQLAAKPGDERLLKQLKNLEYVPSEYKATLGAGTGPFFERLSAGGKVDVMDRDFIALVETITTASNESRKAKRPKGTRDFGRDEMMIRERVFDTIRRVFQLHGAVGIDTPVFELRETLMGKYGEDSKLIYDLADQGGEKLSLRYDLTVPFARYLASNNISSIKRYHIARVYRRDNPAMSRGRFREFYQCDFDIAGTYDLMMPDAEAVAVMCEILAALGLNFEVKLNHRSLLDAIMAVCDVPPEKFRTICSAIDKLDKEPWAVVREEMLEKGLEASSADRLEGYVAMRGQPRKVLQELQSMDAISKSAGTTLTHLATLFDYLDAFGALPYVSLDMSLARGLDYYTGVIYEAVLTDTDQVGSIAAGGRYDRLVGMFLPGNKQIPAVGVSIGIERIFTIIEQRERAKSTTGAIQATYVQALVASVGGDLSVARMRVLSELWRAGIKAEMIQKRNPYFERQLEHALNNHIPYMSCSARTCSTRAPSR</sequence>
<dbReference type="PROSITE" id="PS50862">
    <property type="entry name" value="AA_TRNA_LIGASE_II"/>
    <property type="match status" value="1"/>
</dbReference>
<dbReference type="InterPro" id="IPR041715">
    <property type="entry name" value="HisRS-like_core"/>
</dbReference>
<dbReference type="Gene3D" id="3.30.930.10">
    <property type="entry name" value="Bira Bifunctional Protein, Domain 2"/>
    <property type="match status" value="1"/>
</dbReference>
<dbReference type="FunFam" id="3.30.930.10:FF:000061">
    <property type="entry name" value="Histidine--tRNA ligase, cytoplasmic"/>
    <property type="match status" value="1"/>
</dbReference>
<dbReference type="SMR" id="A0A3P3YA74"/>
<dbReference type="GO" id="GO:0005829">
    <property type="term" value="C:cytosol"/>
    <property type="evidence" value="ECO:0007669"/>
    <property type="project" value="TreeGrafter"/>
</dbReference>
<reference evidence="4 5" key="1">
    <citation type="submission" date="2018-03" db="EMBL/GenBank/DDBJ databases">
        <authorList>
            <person name="Fogelqvist J."/>
        </authorList>
    </citation>
    <scope>NUCLEOTIDE SEQUENCE [LARGE SCALE GENOMIC DNA]</scope>
</reference>
<dbReference type="InterPro" id="IPR045864">
    <property type="entry name" value="aa-tRNA-synth_II/BPL/LPL"/>
</dbReference>
<evidence type="ECO:0000259" key="3">
    <source>
        <dbReference type="PROSITE" id="PS50862"/>
    </source>
</evidence>